<dbReference type="GO" id="GO:0003677">
    <property type="term" value="F:DNA binding"/>
    <property type="evidence" value="ECO:0007669"/>
    <property type="project" value="InterPro"/>
</dbReference>
<organism evidence="2 3">
    <name type="scientific">Salinimonas marina</name>
    <dbReference type="NCBI Taxonomy" id="2785918"/>
    <lineage>
        <taxon>Bacteria</taxon>
        <taxon>Pseudomonadati</taxon>
        <taxon>Pseudomonadota</taxon>
        <taxon>Gammaproteobacteria</taxon>
        <taxon>Alteromonadales</taxon>
        <taxon>Alteromonadaceae</taxon>
        <taxon>Alteromonas/Salinimonas group</taxon>
        <taxon>Salinimonas</taxon>
    </lineage>
</organism>
<dbReference type="GO" id="GO:0006313">
    <property type="term" value="P:DNA transposition"/>
    <property type="evidence" value="ECO:0007669"/>
    <property type="project" value="InterPro"/>
</dbReference>
<proteinExistence type="predicted"/>
<dbReference type="Gene3D" id="3.30.70.1290">
    <property type="entry name" value="Transposase IS200-like"/>
    <property type="match status" value="1"/>
</dbReference>
<dbReference type="PANTHER" id="PTHR34322:SF2">
    <property type="entry name" value="TRANSPOSASE IS200-LIKE DOMAIN-CONTAINING PROTEIN"/>
    <property type="match status" value="1"/>
</dbReference>
<dbReference type="InterPro" id="IPR002686">
    <property type="entry name" value="Transposase_17"/>
</dbReference>
<reference evidence="2 3" key="1">
    <citation type="submission" date="2020-11" db="EMBL/GenBank/DDBJ databases">
        <title>Complete genome sequence for Salinimonas sp. strain G2-b.</title>
        <authorList>
            <person name="Park S.-J."/>
        </authorList>
    </citation>
    <scope>NUCLEOTIDE SEQUENCE [LARGE SCALE GENOMIC DNA]</scope>
    <source>
        <strain evidence="2 3">G2-b</strain>
    </source>
</reference>
<accession>A0A7S9HC57</accession>
<feature type="domain" description="Transposase IS200-like" evidence="1">
    <location>
        <begin position="12"/>
        <end position="190"/>
    </location>
</feature>
<name>A0A7S9HC57_9ALTE</name>
<dbReference type="GO" id="GO:0004803">
    <property type="term" value="F:transposase activity"/>
    <property type="evidence" value="ECO:0007669"/>
    <property type="project" value="InterPro"/>
</dbReference>
<keyword evidence="3" id="KW-1185">Reference proteome</keyword>
<evidence type="ECO:0000313" key="2">
    <source>
        <dbReference type="EMBL" id="QPG04835.1"/>
    </source>
</evidence>
<protein>
    <submittedName>
        <fullName evidence="2">Transposase</fullName>
    </submittedName>
</protein>
<dbReference type="AlphaFoldDB" id="A0A7S9HC57"/>
<evidence type="ECO:0000259" key="1">
    <source>
        <dbReference type="SMART" id="SM01321"/>
    </source>
</evidence>
<dbReference type="KEGG" id="smaa:IT774_11710"/>
<dbReference type="InterPro" id="IPR036515">
    <property type="entry name" value="Transposase_17_sf"/>
</dbReference>
<dbReference type="SUPFAM" id="SSF143422">
    <property type="entry name" value="Transposase IS200-like"/>
    <property type="match status" value="1"/>
</dbReference>
<gene>
    <name evidence="2" type="ORF">IT774_11710</name>
</gene>
<dbReference type="RefSeq" id="WP_195809927.1">
    <property type="nucleotide sequence ID" value="NZ_CP064795.1"/>
</dbReference>
<dbReference type="EMBL" id="CP064795">
    <property type="protein sequence ID" value="QPG04835.1"/>
    <property type="molecule type" value="Genomic_DNA"/>
</dbReference>
<sequence>MPRPRKSLINLADTPYYHCVSRCVRRAFLCGEDIQTGKSFEHRRQWVEDRLLFLADVFCVDVCAYAVMSNHTHVVLRINKDKADSLSVNEVIRRWHKLYKGMLIARRFVNPAECDSLSEAETETVKSLAEVYRSRLFDISWFMRLLNEYIARQANKEDDCTGHFWEGRFKSQALMDEASLAACMAYVDLNPVRACLSKTPEASAHTSIQKRIQAAKYHQQPRTLLHFTGNTKDNMSDGLPFRMEDYLGLIEQTGRYFHPKKRGKIEDAVSPILTGIGLADTDWNKLVCGIETEFKTSVSIEKLMSQRRQNLKYNSA</sequence>
<dbReference type="Proteomes" id="UP000595095">
    <property type="component" value="Chromosome"/>
</dbReference>
<dbReference type="PANTHER" id="PTHR34322">
    <property type="entry name" value="TRANSPOSASE, Y1_TNP DOMAIN-CONTAINING"/>
    <property type="match status" value="1"/>
</dbReference>
<dbReference type="SMART" id="SM01321">
    <property type="entry name" value="Y1_Tnp"/>
    <property type="match status" value="1"/>
</dbReference>
<evidence type="ECO:0000313" key="3">
    <source>
        <dbReference type="Proteomes" id="UP000595095"/>
    </source>
</evidence>